<dbReference type="AlphaFoldDB" id="S2E5S3"/>
<keyword evidence="3" id="KW-0813">Transport</keyword>
<dbReference type="Pfam" id="PF00507">
    <property type="entry name" value="Oxidored_q4"/>
    <property type="match status" value="1"/>
</dbReference>
<comment type="similarity">
    <text evidence="2">Belongs to the complex I subunit 3 family.</text>
</comment>
<dbReference type="PANTHER" id="PTHR11058">
    <property type="entry name" value="NADH-UBIQUINONE OXIDOREDUCTASE CHAIN 3"/>
    <property type="match status" value="1"/>
</dbReference>
<keyword evidence="5 7" id="KW-1133">Transmembrane helix</keyword>
<keyword evidence="8" id="KW-0830">Ubiquinone</keyword>
<organism evidence="8 9">
    <name type="scientific">Candidatus Nitrosarchaeum limnium BG20</name>
    <dbReference type="NCBI Taxonomy" id="859192"/>
    <lineage>
        <taxon>Archaea</taxon>
        <taxon>Nitrososphaerota</taxon>
        <taxon>Nitrososphaeria</taxon>
        <taxon>Nitrosopumilales</taxon>
        <taxon>Nitrosopumilaceae</taxon>
        <taxon>Nitrosarchaeum</taxon>
    </lineage>
</organism>
<dbReference type="GO" id="GO:0008137">
    <property type="term" value="F:NADH dehydrogenase (ubiquinone) activity"/>
    <property type="evidence" value="ECO:0007669"/>
    <property type="project" value="InterPro"/>
</dbReference>
<evidence type="ECO:0000256" key="7">
    <source>
        <dbReference type="SAM" id="Phobius"/>
    </source>
</evidence>
<reference evidence="8 9" key="1">
    <citation type="journal article" date="2012" name="J. Bacteriol.">
        <title>Genome Sequence of "Candidatus Nitrosoarchaeum limnia" BG20, a Low-Salinity Ammonia-Oxidizing Archaeon from the San Francisco Bay Estuary.</title>
        <authorList>
            <person name="Mosier A.C."/>
            <person name="Allen E.E."/>
            <person name="Kim M."/>
            <person name="Ferriera S."/>
            <person name="Francis C.A."/>
        </authorList>
    </citation>
    <scope>NUCLEOTIDE SEQUENCE [LARGE SCALE GENOMIC DNA]</scope>
    <source>
        <strain evidence="8 9">BG20</strain>
    </source>
</reference>
<sequence length="147" mass="16561">MLFKNFIQKSAYLFIQKLGFKAKLVGELAGNYSTVVLMFGFAVVAMAPALVISRMISPRRRSNPVKFLPMECGQVPSGEGRTHFMMQYYAYILMFVVFDVMAIFLYAWGSALLELPKSATLPIIGFLAIMFAAMAFALYQSGRRTIW</sequence>
<evidence type="ECO:0000256" key="1">
    <source>
        <dbReference type="ARBA" id="ARBA00004370"/>
    </source>
</evidence>
<feature type="transmembrane region" description="Helical" evidence="7">
    <location>
        <begin position="120"/>
        <end position="139"/>
    </location>
</feature>
<keyword evidence="9" id="KW-1185">Reference proteome</keyword>
<evidence type="ECO:0000256" key="5">
    <source>
        <dbReference type="ARBA" id="ARBA00022989"/>
    </source>
</evidence>
<feature type="transmembrane region" description="Helical" evidence="7">
    <location>
        <begin position="32"/>
        <end position="52"/>
    </location>
</feature>
<evidence type="ECO:0000313" key="9">
    <source>
        <dbReference type="Proteomes" id="UP000014065"/>
    </source>
</evidence>
<dbReference type="Gene3D" id="1.20.58.1610">
    <property type="entry name" value="NADH:ubiquinone/plastoquinone oxidoreductase, chain 3"/>
    <property type="match status" value="1"/>
</dbReference>
<evidence type="ECO:0000256" key="3">
    <source>
        <dbReference type="ARBA" id="ARBA00022448"/>
    </source>
</evidence>
<feature type="transmembrane region" description="Helical" evidence="7">
    <location>
        <begin position="88"/>
        <end position="108"/>
    </location>
</feature>
<dbReference type="PANTHER" id="PTHR11058:SF9">
    <property type="entry name" value="NADH-UBIQUINONE OXIDOREDUCTASE CHAIN 3"/>
    <property type="match status" value="1"/>
</dbReference>
<proteinExistence type="inferred from homology"/>
<comment type="caution">
    <text evidence="8">The sequence shown here is derived from an EMBL/GenBank/DDBJ whole genome shotgun (WGS) entry which is preliminary data.</text>
</comment>
<evidence type="ECO:0000256" key="6">
    <source>
        <dbReference type="ARBA" id="ARBA00023136"/>
    </source>
</evidence>
<evidence type="ECO:0000256" key="4">
    <source>
        <dbReference type="ARBA" id="ARBA00022692"/>
    </source>
</evidence>
<dbReference type="Proteomes" id="UP000014065">
    <property type="component" value="Unassembled WGS sequence"/>
</dbReference>
<dbReference type="EMBL" id="AHJG01000246">
    <property type="protein sequence ID" value="EPA04856.1"/>
    <property type="molecule type" value="Genomic_DNA"/>
</dbReference>
<dbReference type="GO" id="GO:0030964">
    <property type="term" value="C:NADH dehydrogenase complex"/>
    <property type="evidence" value="ECO:0007669"/>
    <property type="project" value="TreeGrafter"/>
</dbReference>
<dbReference type="InterPro" id="IPR000440">
    <property type="entry name" value="NADH_UbQ/plastoQ_OxRdtase_su3"/>
</dbReference>
<dbReference type="InterPro" id="IPR038430">
    <property type="entry name" value="NDAH_ubi_oxred_su3_sf"/>
</dbReference>
<name>S2E5S3_9ARCH</name>
<keyword evidence="6 7" id="KW-0472">Membrane</keyword>
<keyword evidence="4 7" id="KW-0812">Transmembrane</keyword>
<accession>S2E5S3</accession>
<protein>
    <submittedName>
        <fullName evidence="8">NADH-ubiquinone/plastoquinone oxidoreductase, chain 3</fullName>
    </submittedName>
</protein>
<gene>
    <name evidence="8" type="ORF">BG20_I0538</name>
</gene>
<comment type="subcellular location">
    <subcellularLocation>
        <location evidence="1">Membrane</location>
    </subcellularLocation>
</comment>
<evidence type="ECO:0000313" key="8">
    <source>
        <dbReference type="EMBL" id="EPA04856.1"/>
    </source>
</evidence>
<evidence type="ECO:0000256" key="2">
    <source>
        <dbReference type="ARBA" id="ARBA00008472"/>
    </source>
</evidence>
<dbReference type="PATRIC" id="fig|859192.6.peg.1879"/>